<keyword evidence="2" id="KW-0560">Oxidoreductase</keyword>
<dbReference type="PROSITE" id="PS51819">
    <property type="entry name" value="VOC"/>
    <property type="match status" value="2"/>
</dbReference>
<evidence type="ECO:0000259" key="1">
    <source>
        <dbReference type="PROSITE" id="PS51819"/>
    </source>
</evidence>
<sequence length="297" mass="33279">MADLHDIRYVRVGTDRLDESVEFAIRILGLELVHRDSDAAYLRGDDRDHNICYVKGAAEGHVVGFEMATGEQLDQAAAEMERAGIAVRRGSAEECERRRVRDMIRFADPSGNAIELVSRPAASGRRYFPSRAAGITSFSHIGLRTTDARTDEAFWTGRLGAKVSDWIEDAALLRIDGVHHKVALFNSAYAGVHHINFQVGEVDDIMRSWYFLQEQGVQIAFGPGRHATSGARFLYFYGPDGMIYEYSCGVRVFSEEEERVHVPRQFRREPTSYCTWGSKPDIAEFRSEAEGSIAHAG</sequence>
<dbReference type="Gene3D" id="3.10.180.10">
    <property type="entry name" value="2,3-Dihydroxybiphenyl 1,2-Dioxygenase, domain 1"/>
    <property type="match status" value="2"/>
</dbReference>
<organism evidence="2 3">
    <name type="scientific">Sphingopyxis panaciterrulae</name>
    <dbReference type="NCBI Taxonomy" id="462372"/>
    <lineage>
        <taxon>Bacteria</taxon>
        <taxon>Pseudomonadati</taxon>
        <taxon>Pseudomonadota</taxon>
        <taxon>Alphaproteobacteria</taxon>
        <taxon>Sphingomonadales</taxon>
        <taxon>Sphingomonadaceae</taxon>
        <taxon>Sphingopyxis</taxon>
    </lineage>
</organism>
<evidence type="ECO:0000313" key="2">
    <source>
        <dbReference type="EMBL" id="MBB5708714.1"/>
    </source>
</evidence>
<proteinExistence type="predicted"/>
<dbReference type="SUPFAM" id="SSF54593">
    <property type="entry name" value="Glyoxalase/Bleomycin resistance protein/Dihydroxybiphenyl dioxygenase"/>
    <property type="match status" value="1"/>
</dbReference>
<dbReference type="Pfam" id="PF00903">
    <property type="entry name" value="Glyoxalase"/>
    <property type="match status" value="2"/>
</dbReference>
<dbReference type="Proteomes" id="UP000537161">
    <property type="component" value="Unassembled WGS sequence"/>
</dbReference>
<dbReference type="GO" id="GO:0045133">
    <property type="term" value="F:2,3-dihydroxybenzoate 3,4-dioxygenase activity"/>
    <property type="evidence" value="ECO:0007669"/>
    <property type="project" value="UniProtKB-EC"/>
</dbReference>
<dbReference type="InterPro" id="IPR004360">
    <property type="entry name" value="Glyas_Fos-R_dOase_dom"/>
</dbReference>
<dbReference type="EC" id="1.13.11.14" evidence="2"/>
<comment type="caution">
    <text evidence="2">The sequence shown here is derived from an EMBL/GenBank/DDBJ whole genome shotgun (WGS) entry which is preliminary data.</text>
</comment>
<reference evidence="2 3" key="1">
    <citation type="submission" date="2020-08" db="EMBL/GenBank/DDBJ databases">
        <title>Genomic Encyclopedia of Type Strains, Phase IV (KMG-IV): sequencing the most valuable type-strain genomes for metagenomic binning, comparative biology and taxonomic classification.</title>
        <authorList>
            <person name="Goeker M."/>
        </authorList>
    </citation>
    <scope>NUCLEOTIDE SEQUENCE [LARGE SCALE GENOMIC DNA]</scope>
    <source>
        <strain evidence="2 3">DSM 27163</strain>
    </source>
</reference>
<feature type="domain" description="VOC" evidence="1">
    <location>
        <begin position="6"/>
        <end position="119"/>
    </location>
</feature>
<dbReference type="PANTHER" id="PTHR36113:SF1">
    <property type="entry name" value="GLYOXALASE_BLEOMYCIN RESISTANCE PROTEIN_DIOXYGENASE"/>
    <property type="match status" value="1"/>
</dbReference>
<feature type="domain" description="VOC" evidence="1">
    <location>
        <begin position="137"/>
        <end position="249"/>
    </location>
</feature>
<dbReference type="RefSeq" id="WP_184101698.1">
    <property type="nucleotide sequence ID" value="NZ_JACIJH010000025.1"/>
</dbReference>
<keyword evidence="2" id="KW-0223">Dioxygenase</keyword>
<keyword evidence="3" id="KW-1185">Reference proteome</keyword>
<evidence type="ECO:0000313" key="3">
    <source>
        <dbReference type="Proteomes" id="UP000537161"/>
    </source>
</evidence>
<accession>A0A7W9B9G2</accession>
<protein>
    <submittedName>
        <fullName evidence="2">2,3-dihydroxy-p-cumate/2,3-dihydroxybenzoate 3,4-dioxygenase</fullName>
        <ecNumber evidence="2">1.13.11.-</ecNumber>
        <ecNumber evidence="2">1.13.11.14</ecNumber>
    </submittedName>
</protein>
<name>A0A7W9B9G2_9SPHN</name>
<dbReference type="PANTHER" id="PTHR36113">
    <property type="entry name" value="LYASE, PUTATIVE-RELATED-RELATED"/>
    <property type="match status" value="1"/>
</dbReference>
<dbReference type="EC" id="1.13.11.-" evidence="2"/>
<dbReference type="EMBL" id="JACIJH010000025">
    <property type="protein sequence ID" value="MBB5708714.1"/>
    <property type="molecule type" value="Genomic_DNA"/>
</dbReference>
<dbReference type="AlphaFoldDB" id="A0A7W9B9G2"/>
<dbReference type="CDD" id="cd08361">
    <property type="entry name" value="PpCmtC_N"/>
    <property type="match status" value="1"/>
</dbReference>
<gene>
    <name evidence="2" type="ORF">FHR21_004108</name>
</gene>
<dbReference type="InterPro" id="IPR051332">
    <property type="entry name" value="Fosfomycin_Res_Enzymes"/>
</dbReference>
<dbReference type="InterPro" id="IPR037523">
    <property type="entry name" value="VOC_core"/>
</dbReference>
<dbReference type="InterPro" id="IPR029068">
    <property type="entry name" value="Glyas_Bleomycin-R_OHBP_Dase"/>
</dbReference>